<dbReference type="Proteomes" id="UP000708208">
    <property type="component" value="Unassembled WGS sequence"/>
</dbReference>
<evidence type="ECO:0000256" key="1">
    <source>
        <dbReference type="SAM" id="SignalP"/>
    </source>
</evidence>
<dbReference type="EMBL" id="CAJVCH010254461">
    <property type="protein sequence ID" value="CAG7733728.1"/>
    <property type="molecule type" value="Genomic_DNA"/>
</dbReference>
<keyword evidence="1" id="KW-0732">Signal</keyword>
<evidence type="ECO:0000313" key="2">
    <source>
        <dbReference type="EMBL" id="CAG7733728.1"/>
    </source>
</evidence>
<reference evidence="2" key="1">
    <citation type="submission" date="2021-06" db="EMBL/GenBank/DDBJ databases">
        <authorList>
            <person name="Hodson N. C."/>
            <person name="Mongue J. A."/>
            <person name="Jaron S. K."/>
        </authorList>
    </citation>
    <scope>NUCLEOTIDE SEQUENCE</scope>
</reference>
<dbReference type="AlphaFoldDB" id="A0A8J2P0I3"/>
<feature type="chain" id="PRO_5035150230" description="Secreted protein" evidence="1">
    <location>
        <begin position="22"/>
        <end position="72"/>
    </location>
</feature>
<sequence length="72" mass="8472">MNVLIFRVVLWSFGCVRFGRGVVGFDQSWRNEIVDDRRLKLNRGPQSKCEAFEISYYSLSIERDAKGVWTRL</sequence>
<comment type="caution">
    <text evidence="2">The sequence shown here is derived from an EMBL/GenBank/DDBJ whole genome shotgun (WGS) entry which is preliminary data.</text>
</comment>
<protein>
    <recommendedName>
        <fullName evidence="4">Secreted protein</fullName>
    </recommendedName>
</protein>
<gene>
    <name evidence="2" type="ORF">AFUS01_LOCUS22154</name>
</gene>
<evidence type="ECO:0008006" key="4">
    <source>
        <dbReference type="Google" id="ProtNLM"/>
    </source>
</evidence>
<organism evidence="2 3">
    <name type="scientific">Allacma fusca</name>
    <dbReference type="NCBI Taxonomy" id="39272"/>
    <lineage>
        <taxon>Eukaryota</taxon>
        <taxon>Metazoa</taxon>
        <taxon>Ecdysozoa</taxon>
        <taxon>Arthropoda</taxon>
        <taxon>Hexapoda</taxon>
        <taxon>Collembola</taxon>
        <taxon>Symphypleona</taxon>
        <taxon>Sminthuridae</taxon>
        <taxon>Allacma</taxon>
    </lineage>
</organism>
<name>A0A8J2P0I3_9HEXA</name>
<accession>A0A8J2P0I3</accession>
<feature type="signal peptide" evidence="1">
    <location>
        <begin position="1"/>
        <end position="21"/>
    </location>
</feature>
<proteinExistence type="predicted"/>
<keyword evidence="3" id="KW-1185">Reference proteome</keyword>
<evidence type="ECO:0000313" key="3">
    <source>
        <dbReference type="Proteomes" id="UP000708208"/>
    </source>
</evidence>